<evidence type="ECO:0000313" key="3">
    <source>
        <dbReference type="Proteomes" id="UP001589619"/>
    </source>
</evidence>
<feature type="region of interest" description="Disordered" evidence="1">
    <location>
        <begin position="42"/>
        <end position="80"/>
    </location>
</feature>
<accession>A0ABV5VWP1</accession>
<dbReference type="InterPro" id="IPR018743">
    <property type="entry name" value="DUF2292"/>
</dbReference>
<dbReference type="RefSeq" id="WP_344903431.1">
    <property type="nucleotide sequence ID" value="NZ_BAAAYO010000001.1"/>
</dbReference>
<dbReference type="Proteomes" id="UP001589619">
    <property type="component" value="Unassembled WGS sequence"/>
</dbReference>
<feature type="compositionally biased region" description="Basic and acidic residues" evidence="1">
    <location>
        <begin position="56"/>
        <end position="69"/>
    </location>
</feature>
<reference evidence="2 3" key="1">
    <citation type="submission" date="2024-09" db="EMBL/GenBank/DDBJ databases">
        <authorList>
            <person name="Sun Q."/>
            <person name="Mori K."/>
        </authorList>
    </citation>
    <scope>NUCLEOTIDE SEQUENCE [LARGE SCALE GENOMIC DNA]</scope>
    <source>
        <strain evidence="2 3">JCM 12520</strain>
    </source>
</reference>
<protein>
    <submittedName>
        <fullName evidence="2">YezD family protein</fullName>
    </submittedName>
</protein>
<evidence type="ECO:0000256" key="1">
    <source>
        <dbReference type="SAM" id="MobiDB-lite"/>
    </source>
</evidence>
<proteinExistence type="predicted"/>
<sequence>MSTPVQLDDIWAERILGSIAGLEYGSVQIIVHDGKIVQIERTERKRFDTPAGKPAQPERPRTNAQRDADGQVAQWKKRKG</sequence>
<dbReference type="EMBL" id="JBHMAG010000012">
    <property type="protein sequence ID" value="MFB9752731.1"/>
    <property type="molecule type" value="Genomic_DNA"/>
</dbReference>
<organism evidence="2 3">
    <name type="scientific">Paenibacillus hodogayensis</name>
    <dbReference type="NCBI Taxonomy" id="279208"/>
    <lineage>
        <taxon>Bacteria</taxon>
        <taxon>Bacillati</taxon>
        <taxon>Bacillota</taxon>
        <taxon>Bacilli</taxon>
        <taxon>Bacillales</taxon>
        <taxon>Paenibacillaceae</taxon>
        <taxon>Paenibacillus</taxon>
    </lineage>
</organism>
<keyword evidence="3" id="KW-1185">Reference proteome</keyword>
<evidence type="ECO:0000313" key="2">
    <source>
        <dbReference type="EMBL" id="MFB9752731.1"/>
    </source>
</evidence>
<name>A0ABV5VWP1_9BACL</name>
<gene>
    <name evidence="2" type="ORF">ACFFNY_14290</name>
</gene>
<dbReference type="Pfam" id="PF10055">
    <property type="entry name" value="DUF2292"/>
    <property type="match status" value="1"/>
</dbReference>
<comment type="caution">
    <text evidence="2">The sequence shown here is derived from an EMBL/GenBank/DDBJ whole genome shotgun (WGS) entry which is preliminary data.</text>
</comment>